<evidence type="ECO:0000256" key="4">
    <source>
        <dbReference type="ARBA" id="ARBA00023163"/>
    </source>
</evidence>
<evidence type="ECO:0000256" key="1">
    <source>
        <dbReference type="ARBA" id="ARBA00022491"/>
    </source>
</evidence>
<sequence length="219" mass="23722">MAVQRAGDAGPEPEPESAHPTPPEGLKSRDRILWAASTMLGEGAGSALSVRAVAERARVSTGSLRHHFPTQGALMDAMLKVVFDLVLPEAAFRDTSIPPRGRLLGCVQGLLVPPDSARNAREAWLTVHERYIASEPTQAMRAEYQAMQREVTRRVEECLNVLVEEGALAAGDTTRRARFLLTLANGVAVEQVLPGEDARIATELDVLRTGVDLVLDNRV</sequence>
<evidence type="ECO:0000259" key="7">
    <source>
        <dbReference type="PROSITE" id="PS50977"/>
    </source>
</evidence>
<evidence type="ECO:0000256" key="5">
    <source>
        <dbReference type="PROSITE-ProRule" id="PRU00335"/>
    </source>
</evidence>
<keyword evidence="9" id="KW-1185">Reference proteome</keyword>
<feature type="domain" description="HTH tetR-type" evidence="7">
    <location>
        <begin position="26"/>
        <end position="86"/>
    </location>
</feature>
<evidence type="ECO:0000313" key="9">
    <source>
        <dbReference type="Proteomes" id="UP000323242"/>
    </source>
</evidence>
<dbReference type="InterPro" id="IPR050109">
    <property type="entry name" value="HTH-type_TetR-like_transc_reg"/>
</dbReference>
<dbReference type="Pfam" id="PF00440">
    <property type="entry name" value="TetR_N"/>
    <property type="match status" value="1"/>
</dbReference>
<feature type="DNA-binding region" description="H-T-H motif" evidence="5">
    <location>
        <begin position="49"/>
        <end position="68"/>
    </location>
</feature>
<dbReference type="Proteomes" id="UP000323242">
    <property type="component" value="Unassembled WGS sequence"/>
</dbReference>
<proteinExistence type="predicted"/>
<feature type="region of interest" description="Disordered" evidence="6">
    <location>
        <begin position="1"/>
        <end position="27"/>
    </location>
</feature>
<dbReference type="Pfam" id="PF13977">
    <property type="entry name" value="TetR_C_6"/>
    <property type="match status" value="1"/>
</dbReference>
<gene>
    <name evidence="8" type="ORF">FY004_16275</name>
</gene>
<dbReference type="PROSITE" id="PS01081">
    <property type="entry name" value="HTH_TETR_1"/>
    <property type="match status" value="1"/>
</dbReference>
<keyword evidence="2" id="KW-0805">Transcription regulation</keyword>
<dbReference type="SUPFAM" id="SSF48498">
    <property type="entry name" value="Tetracyclin repressor-like, C-terminal domain"/>
    <property type="match status" value="1"/>
</dbReference>
<evidence type="ECO:0000256" key="6">
    <source>
        <dbReference type="SAM" id="MobiDB-lite"/>
    </source>
</evidence>
<evidence type="ECO:0000256" key="2">
    <source>
        <dbReference type="ARBA" id="ARBA00023015"/>
    </source>
</evidence>
<dbReference type="InterPro" id="IPR036271">
    <property type="entry name" value="Tet_transcr_reg_TetR-rel_C_sf"/>
</dbReference>
<dbReference type="GO" id="GO:0003700">
    <property type="term" value="F:DNA-binding transcription factor activity"/>
    <property type="evidence" value="ECO:0007669"/>
    <property type="project" value="TreeGrafter"/>
</dbReference>
<name>A0A5D4JDH0_9ACTN</name>
<reference evidence="8 9" key="1">
    <citation type="submission" date="2019-08" db="EMBL/GenBank/DDBJ databases">
        <title>Draft genome for granaticin producer strain Streptomyces parvus C05.</title>
        <authorList>
            <person name="Gonzalez-Pimentel J.L."/>
        </authorList>
    </citation>
    <scope>NUCLEOTIDE SEQUENCE [LARGE SCALE GENOMIC DNA]</scope>
    <source>
        <strain evidence="8 9">C05</strain>
    </source>
</reference>
<evidence type="ECO:0000256" key="3">
    <source>
        <dbReference type="ARBA" id="ARBA00023125"/>
    </source>
</evidence>
<organism evidence="8 9">
    <name type="scientific">Streptomyces parvus</name>
    <dbReference type="NCBI Taxonomy" id="66428"/>
    <lineage>
        <taxon>Bacteria</taxon>
        <taxon>Bacillati</taxon>
        <taxon>Actinomycetota</taxon>
        <taxon>Actinomycetes</taxon>
        <taxon>Kitasatosporales</taxon>
        <taxon>Streptomycetaceae</taxon>
        <taxon>Streptomyces</taxon>
    </lineage>
</organism>
<dbReference type="Gene3D" id="1.10.357.10">
    <property type="entry name" value="Tetracycline Repressor, domain 2"/>
    <property type="match status" value="1"/>
</dbReference>
<dbReference type="GO" id="GO:0000976">
    <property type="term" value="F:transcription cis-regulatory region binding"/>
    <property type="evidence" value="ECO:0007669"/>
    <property type="project" value="TreeGrafter"/>
</dbReference>
<dbReference type="RefSeq" id="WP_148902952.1">
    <property type="nucleotide sequence ID" value="NZ_VSZQ01000078.1"/>
</dbReference>
<protein>
    <submittedName>
        <fullName evidence="8">TetR/AcrR family transcriptional regulator</fullName>
    </submittedName>
</protein>
<dbReference type="InterPro" id="IPR009057">
    <property type="entry name" value="Homeodomain-like_sf"/>
</dbReference>
<keyword evidence="4" id="KW-0804">Transcription</keyword>
<comment type="caution">
    <text evidence="8">The sequence shown here is derived from an EMBL/GenBank/DDBJ whole genome shotgun (WGS) entry which is preliminary data.</text>
</comment>
<dbReference type="InterPro" id="IPR039538">
    <property type="entry name" value="BetI_C"/>
</dbReference>
<dbReference type="InterPro" id="IPR023772">
    <property type="entry name" value="DNA-bd_HTH_TetR-type_CS"/>
</dbReference>
<dbReference type="InterPro" id="IPR001647">
    <property type="entry name" value="HTH_TetR"/>
</dbReference>
<keyword evidence="1" id="KW-0678">Repressor</keyword>
<dbReference type="AlphaFoldDB" id="A0A5D4JDH0"/>
<dbReference type="PANTHER" id="PTHR30055">
    <property type="entry name" value="HTH-TYPE TRANSCRIPTIONAL REGULATOR RUTR"/>
    <property type="match status" value="1"/>
</dbReference>
<dbReference type="SUPFAM" id="SSF46689">
    <property type="entry name" value="Homeodomain-like"/>
    <property type="match status" value="1"/>
</dbReference>
<dbReference type="EMBL" id="VSZQ01000078">
    <property type="protein sequence ID" value="TYR63521.1"/>
    <property type="molecule type" value="Genomic_DNA"/>
</dbReference>
<accession>A0A5D4JDH0</accession>
<dbReference type="PANTHER" id="PTHR30055:SF234">
    <property type="entry name" value="HTH-TYPE TRANSCRIPTIONAL REGULATOR BETI"/>
    <property type="match status" value="1"/>
</dbReference>
<dbReference type="PROSITE" id="PS50977">
    <property type="entry name" value="HTH_TETR_2"/>
    <property type="match status" value="1"/>
</dbReference>
<evidence type="ECO:0000313" key="8">
    <source>
        <dbReference type="EMBL" id="TYR63521.1"/>
    </source>
</evidence>
<keyword evidence="3 5" id="KW-0238">DNA-binding</keyword>